<protein>
    <submittedName>
        <fullName evidence="4">DUF305 domain-containing protein</fullName>
    </submittedName>
</protein>
<organism evidence="4 5">
    <name type="scientific">Rhodococcus pseudokoreensis</name>
    <dbReference type="NCBI Taxonomy" id="2811421"/>
    <lineage>
        <taxon>Bacteria</taxon>
        <taxon>Bacillati</taxon>
        <taxon>Actinomycetota</taxon>
        <taxon>Actinomycetes</taxon>
        <taxon>Mycobacteriales</taxon>
        <taxon>Nocardiaceae</taxon>
        <taxon>Rhodococcus</taxon>
    </lineage>
</organism>
<dbReference type="InterPro" id="IPR012347">
    <property type="entry name" value="Ferritin-like"/>
</dbReference>
<feature type="region of interest" description="Disordered" evidence="1">
    <location>
        <begin position="1"/>
        <end position="21"/>
    </location>
</feature>
<dbReference type="EMBL" id="CP070615">
    <property type="protein sequence ID" value="QSE87693.1"/>
    <property type="molecule type" value="Genomic_DNA"/>
</dbReference>
<geneLocation type="plasmid" evidence="4 5">
    <name>unnamed4</name>
</geneLocation>
<gene>
    <name evidence="4" type="ORF">JWS13_03340</name>
</gene>
<dbReference type="Pfam" id="PF03713">
    <property type="entry name" value="DUF305"/>
    <property type="match status" value="1"/>
</dbReference>
<keyword evidence="4" id="KW-0614">Plasmid</keyword>
<dbReference type="RefSeq" id="WP_206004470.1">
    <property type="nucleotide sequence ID" value="NZ_CP070615.1"/>
</dbReference>
<accession>A0A974VZL2</accession>
<dbReference type="Proteomes" id="UP000662986">
    <property type="component" value="Plasmid unnamed4"/>
</dbReference>
<proteinExistence type="predicted"/>
<evidence type="ECO:0000256" key="2">
    <source>
        <dbReference type="SAM" id="Phobius"/>
    </source>
</evidence>
<name>A0A974VZL2_9NOCA</name>
<evidence type="ECO:0000259" key="3">
    <source>
        <dbReference type="Pfam" id="PF03713"/>
    </source>
</evidence>
<keyword evidence="2" id="KW-0812">Transmembrane</keyword>
<sequence length="245" mass="26163">MTAPAQAEPETPPNDTGNRRRVTKTGLVIGMILTLLVGVLVGIWANGALAGRESAQPSPDSVDVGFSQDMTVHHNQAVEMSAMALTNATDPAVRTLAYDVVTTQQSQIGTMQGWLSLWDRPSLGSGGYMKWMPAHSTPATMDHSMPGMDAATTSDTTPARMPGMATTDELDELRRTTGPAFDVRYLQLLLRHHQGGIPMAQYAADHASVSAVAVLARQIASTQQAESTAIENLLRMKGAQPLPMN</sequence>
<feature type="transmembrane region" description="Helical" evidence="2">
    <location>
        <begin position="27"/>
        <end position="45"/>
    </location>
</feature>
<keyword evidence="5" id="KW-1185">Reference proteome</keyword>
<reference evidence="4 5" key="1">
    <citation type="journal article" date="2021" name="Microbiol. Resour. Announc.">
        <title>Complete Genome Sequences of Two Rhodococcus sp. Strains with Large and Linear Chromosomes, Isolated from Apple Rhizosphere.</title>
        <authorList>
            <person name="Benning S."/>
            <person name="Brugnone N."/>
            <person name="Siani R."/>
            <person name="Kublik S."/>
            <person name="Schloter M."/>
            <person name="Rad V."/>
        </authorList>
    </citation>
    <scope>NUCLEOTIDE SEQUENCE [LARGE SCALE GENOMIC DNA]</scope>
    <source>
        <strain evidence="4 5">R79</strain>
    </source>
</reference>
<evidence type="ECO:0000313" key="5">
    <source>
        <dbReference type="Proteomes" id="UP000662986"/>
    </source>
</evidence>
<reference evidence="4 5" key="2">
    <citation type="journal article" date="2022" name="Arch. Microbiol.">
        <title>Rhodococcus pseudokoreensis sp. nov. isolated from the rhizosphere of young M26 apple rootstocks.</title>
        <authorList>
            <person name="Kampfer P."/>
            <person name="Glaeser S.P."/>
            <person name="Blom J."/>
            <person name="Wolf J."/>
            <person name="Benning S."/>
            <person name="Schloter M."/>
            <person name="Neumann-Schaal M."/>
        </authorList>
    </citation>
    <scope>NUCLEOTIDE SEQUENCE [LARGE SCALE GENOMIC DNA]</scope>
    <source>
        <strain evidence="4 5">R79</strain>
    </source>
</reference>
<dbReference type="InterPro" id="IPR005183">
    <property type="entry name" value="DUF305_CopM-like"/>
</dbReference>
<dbReference type="PANTHER" id="PTHR36933:SF1">
    <property type="entry name" value="SLL0788 PROTEIN"/>
    <property type="match status" value="1"/>
</dbReference>
<evidence type="ECO:0000256" key="1">
    <source>
        <dbReference type="SAM" id="MobiDB-lite"/>
    </source>
</evidence>
<evidence type="ECO:0000313" key="4">
    <source>
        <dbReference type="EMBL" id="QSE87693.1"/>
    </source>
</evidence>
<keyword evidence="2" id="KW-0472">Membrane</keyword>
<dbReference type="PANTHER" id="PTHR36933">
    <property type="entry name" value="SLL0788 PROTEIN"/>
    <property type="match status" value="1"/>
</dbReference>
<feature type="domain" description="DUF305" evidence="3">
    <location>
        <begin position="63"/>
        <end position="234"/>
    </location>
</feature>
<keyword evidence="2" id="KW-1133">Transmembrane helix</keyword>
<dbReference type="Gene3D" id="1.20.1260.10">
    <property type="match status" value="1"/>
</dbReference>